<gene>
    <name evidence="12" type="ORF">C2S_13302</name>
</gene>
<dbReference type="PANTHER" id="PTHR47797:SF3">
    <property type="entry name" value="CYTOCHROME B561 DOMAIN-CONTAINING PROTEIN"/>
    <property type="match status" value="1"/>
</dbReference>
<organism evidence="12 13">
    <name type="scientific">Fusarium fujikuroi</name>
    <name type="common">Bakanae and foot rot disease fungus</name>
    <name type="synonym">Gibberella fujikuroi</name>
    <dbReference type="NCBI Taxonomy" id="5127"/>
    <lineage>
        <taxon>Eukaryota</taxon>
        <taxon>Fungi</taxon>
        <taxon>Dikarya</taxon>
        <taxon>Ascomycota</taxon>
        <taxon>Pezizomycotina</taxon>
        <taxon>Sordariomycetes</taxon>
        <taxon>Hypocreomycetidae</taxon>
        <taxon>Hypocreales</taxon>
        <taxon>Nectriaceae</taxon>
        <taxon>Fusarium</taxon>
        <taxon>Fusarium fujikuroi species complex</taxon>
    </lineage>
</organism>
<evidence type="ECO:0008006" key="14">
    <source>
        <dbReference type="Google" id="ProtNLM"/>
    </source>
</evidence>
<dbReference type="SUPFAM" id="SSF49344">
    <property type="entry name" value="CBD9-like"/>
    <property type="match status" value="1"/>
</dbReference>
<sequence length="396" mass="42702">MLLTVLLSLVPLVAGAAQYCQFEGSHHPLTLCAAVNSHQNSTTSSTDWIITFGYQRVQDAGWVALGIGSGMYGALMFVTYANKSSRDLVLSVRRGLGYYEPEPIGAEPQVVTNAISVNGSGWFEVTFTCYQCSAWSSVASDGSPQPWIWAANVNQVFSETSLDSPMEKHGIYGHFSLDISEARGGDSRLPHIDFTAANDASNTSGAGSMSQWPTSLFAVHGALMMLSTMALYPFGAVMVSKGFKGHVILQGIASLLCVFGMLLAIYAILSNRTMGMLVNPHVVLGLIIMTAVPVQIALGYLHHSRYRAGIKTPKTTCSHRWIGRLVIVGGCINAMIGIHMADKSTILIVFTLTLFVIDMALLIIASRSKVLKNEEVKAKSVGQDEDSRPFLGTNED</sequence>
<evidence type="ECO:0000256" key="1">
    <source>
        <dbReference type="ARBA" id="ARBA00004370"/>
    </source>
</evidence>
<feature type="signal peptide" evidence="9">
    <location>
        <begin position="1"/>
        <end position="15"/>
    </location>
</feature>
<reference evidence="12" key="1">
    <citation type="submission" date="2019-05" db="EMBL/GenBank/DDBJ databases">
        <authorList>
            <person name="Piombo E."/>
        </authorList>
    </citation>
    <scope>NUCLEOTIDE SEQUENCE</scope>
    <source>
        <strain evidence="12">C2S</strain>
    </source>
</reference>
<dbReference type="InterPro" id="IPR015920">
    <property type="entry name" value="Cellobiose_DH-like_cyt"/>
</dbReference>
<evidence type="ECO:0000256" key="3">
    <source>
        <dbReference type="ARBA" id="ARBA00022692"/>
    </source>
</evidence>
<name>A0A0I9Z741_FUSFU</name>
<evidence type="ECO:0000313" key="12">
    <source>
        <dbReference type="EMBL" id="VTT56817.1"/>
    </source>
</evidence>
<accession>A0A0I9Z741</accession>
<dbReference type="InterPro" id="IPR005018">
    <property type="entry name" value="DOMON_domain"/>
</dbReference>
<feature type="transmembrane region" description="Helical" evidence="8">
    <location>
        <begin position="346"/>
        <end position="365"/>
    </location>
</feature>
<dbReference type="OrthoDB" id="19261at2759"/>
<dbReference type="CDD" id="cd09630">
    <property type="entry name" value="CDH_like_cytochrome"/>
    <property type="match status" value="1"/>
</dbReference>
<dbReference type="PANTHER" id="PTHR47797">
    <property type="entry name" value="DEHYDROGENASE, PUTATIVE (AFU_ORTHOLOGUE AFUA_8G05805)-RELATED"/>
    <property type="match status" value="1"/>
</dbReference>
<feature type="transmembrane region" description="Helical" evidence="8">
    <location>
        <begin position="216"/>
        <end position="235"/>
    </location>
</feature>
<evidence type="ECO:0000256" key="4">
    <source>
        <dbReference type="ARBA" id="ARBA00022982"/>
    </source>
</evidence>
<evidence type="ECO:0000256" key="7">
    <source>
        <dbReference type="SAM" id="MobiDB-lite"/>
    </source>
</evidence>
<dbReference type="Gene3D" id="1.20.120.1770">
    <property type="match status" value="1"/>
</dbReference>
<keyword evidence="6 8" id="KW-0472">Membrane</keyword>
<dbReference type="EMBL" id="CABFJX010000004">
    <property type="protein sequence ID" value="VTT56817.1"/>
    <property type="molecule type" value="Genomic_DNA"/>
</dbReference>
<feature type="transmembrane region" description="Helical" evidence="8">
    <location>
        <begin position="247"/>
        <end position="269"/>
    </location>
</feature>
<dbReference type="InterPro" id="IPR006593">
    <property type="entry name" value="Cyt_b561/ferric_Rdtase_TM"/>
</dbReference>
<dbReference type="SMART" id="SM00665">
    <property type="entry name" value="B561"/>
    <property type="match status" value="1"/>
</dbReference>
<feature type="transmembrane region" description="Helical" evidence="8">
    <location>
        <begin position="321"/>
        <end position="340"/>
    </location>
</feature>
<feature type="domain" description="Cytochrome b561" evidence="11">
    <location>
        <begin position="219"/>
        <end position="338"/>
    </location>
</feature>
<dbReference type="Proteomes" id="UP000760494">
    <property type="component" value="Unassembled WGS sequence"/>
</dbReference>
<evidence type="ECO:0000256" key="8">
    <source>
        <dbReference type="SAM" id="Phobius"/>
    </source>
</evidence>
<feature type="transmembrane region" description="Helical" evidence="8">
    <location>
        <begin position="281"/>
        <end position="301"/>
    </location>
</feature>
<keyword evidence="4" id="KW-0249">Electron transport</keyword>
<comment type="subcellular location">
    <subcellularLocation>
        <location evidence="1">Membrane</location>
    </subcellularLocation>
</comment>
<dbReference type="GO" id="GO:0016020">
    <property type="term" value="C:membrane"/>
    <property type="evidence" value="ECO:0007669"/>
    <property type="project" value="UniProtKB-SubCell"/>
</dbReference>
<proteinExistence type="predicted"/>
<dbReference type="SMART" id="SM00664">
    <property type="entry name" value="DoH"/>
    <property type="match status" value="1"/>
</dbReference>
<keyword evidence="2" id="KW-0813">Transport</keyword>
<evidence type="ECO:0000256" key="6">
    <source>
        <dbReference type="ARBA" id="ARBA00023136"/>
    </source>
</evidence>
<evidence type="ECO:0000256" key="5">
    <source>
        <dbReference type="ARBA" id="ARBA00022989"/>
    </source>
</evidence>
<evidence type="ECO:0000259" key="10">
    <source>
        <dbReference type="SMART" id="SM00664"/>
    </source>
</evidence>
<feature type="chain" id="PRO_5014230073" description="Cellobiose dehydrogenase" evidence="9">
    <location>
        <begin position="16"/>
        <end position="396"/>
    </location>
</feature>
<evidence type="ECO:0000256" key="9">
    <source>
        <dbReference type="SAM" id="SignalP"/>
    </source>
</evidence>
<feature type="region of interest" description="Disordered" evidence="7">
    <location>
        <begin position="376"/>
        <end position="396"/>
    </location>
</feature>
<dbReference type="CDD" id="cd08760">
    <property type="entry name" value="Cyt_b561_FRRS1_like"/>
    <property type="match status" value="1"/>
</dbReference>
<dbReference type="AlphaFoldDB" id="A0A0I9Z741"/>
<evidence type="ECO:0000259" key="11">
    <source>
        <dbReference type="SMART" id="SM00665"/>
    </source>
</evidence>
<feature type="domain" description="DOMON" evidence="10">
    <location>
        <begin position="62"/>
        <end position="152"/>
    </location>
</feature>
<dbReference type="Gene3D" id="2.60.40.1210">
    <property type="entry name" value="Cellobiose dehydrogenase, cytochrome domain"/>
    <property type="match status" value="1"/>
</dbReference>
<dbReference type="Pfam" id="PF16010">
    <property type="entry name" value="CDH-cyt"/>
    <property type="match status" value="1"/>
</dbReference>
<keyword evidence="5 8" id="KW-1133">Transmembrane helix</keyword>
<evidence type="ECO:0000256" key="2">
    <source>
        <dbReference type="ARBA" id="ARBA00022448"/>
    </source>
</evidence>
<keyword evidence="9" id="KW-0732">Signal</keyword>
<protein>
    <recommendedName>
        <fullName evidence="14">Cellobiose dehydrogenase</fullName>
    </recommendedName>
</protein>
<comment type="caution">
    <text evidence="12">The sequence shown here is derived from an EMBL/GenBank/DDBJ whole genome shotgun (WGS) entry which is preliminary data.</text>
</comment>
<keyword evidence="3 8" id="KW-0812">Transmembrane</keyword>
<evidence type="ECO:0000313" key="13">
    <source>
        <dbReference type="Proteomes" id="UP000760494"/>
    </source>
</evidence>
<dbReference type="eggNOG" id="ENOG502SQWM">
    <property type="taxonomic scope" value="Eukaryota"/>
</dbReference>